<dbReference type="RefSeq" id="YP_010842118.1">
    <property type="nucleotide sequence ID" value="NC_079139.1"/>
</dbReference>
<proteinExistence type="predicted"/>
<accession>A0ABM7NTK6</accession>
<evidence type="ECO:0000313" key="3">
    <source>
        <dbReference type="Proteomes" id="UP001321479"/>
    </source>
</evidence>
<evidence type="ECO:0000256" key="1">
    <source>
        <dbReference type="SAM" id="Coils"/>
    </source>
</evidence>
<reference evidence="2 3" key="1">
    <citation type="submission" date="2021-02" db="EMBL/GenBank/DDBJ databases">
        <title>Cotonvirus japonicus, which uses Golgi apparatus of host cells for its virion factory, phylogenetically links tailed tupanvirus and icosahedral mimivirus.</title>
        <authorList>
            <person name="Takahashi H."/>
            <person name="Fukaya S."/>
            <person name="Song C."/>
            <person name="Murata K."/>
            <person name="Takemura M."/>
        </authorList>
    </citation>
    <scope>NUCLEOTIDE SEQUENCE [LARGE SCALE GENOMIC DNA]</scope>
</reference>
<name>A0ABM7NTK6_9VIRU</name>
<keyword evidence="3" id="KW-1185">Reference proteome</keyword>
<dbReference type="EMBL" id="AP024483">
    <property type="protein sequence ID" value="BCS83510.1"/>
    <property type="molecule type" value="Genomic_DNA"/>
</dbReference>
<sequence length="204" mass="24001">MSNNISKGNIIFVRNGLEYDINLSIYLKILDNRTQQNYAFTIKCTKIDEHYNWFVTITDEFELNTDSLKNIISNPRLLFDIFYMLCHDNTNIYTDYNKSKINIIFPKYESGSLPLEILVETHGLNKEIQYIKLEPIPILETVRLNLKITDLQNKLLDLEQQVSIIRKKTKKTKKNKKHIKLNNTKSTIKSNNVLNFDKINKVTK</sequence>
<evidence type="ECO:0000313" key="2">
    <source>
        <dbReference type="EMBL" id="BCS83510.1"/>
    </source>
</evidence>
<feature type="coiled-coil region" evidence="1">
    <location>
        <begin position="141"/>
        <end position="168"/>
    </location>
</feature>
<dbReference type="Proteomes" id="UP001321479">
    <property type="component" value="Segment"/>
</dbReference>
<dbReference type="GeneID" id="80558715"/>
<keyword evidence="1" id="KW-0175">Coiled coil</keyword>
<protein>
    <submittedName>
        <fullName evidence="2">Uncharacterized protein</fullName>
    </submittedName>
</protein>
<organism evidence="2 3">
    <name type="scientific">Cotonvirus japonicus</name>
    <dbReference type="NCBI Taxonomy" id="2811091"/>
    <lineage>
        <taxon>Viruses</taxon>
        <taxon>Varidnaviria</taxon>
        <taxon>Bamfordvirae</taxon>
        <taxon>Nucleocytoviricota</taxon>
        <taxon>Megaviricetes</taxon>
        <taxon>Imitervirales</taxon>
        <taxon>Mimiviridae</taxon>
        <taxon>Megamimivirinae</taxon>
        <taxon>Cotonvirus</taxon>
        <taxon>Cotonvirus japonicum</taxon>
    </lineage>
</organism>